<keyword evidence="3 4" id="KW-0862">Zinc</keyword>
<dbReference type="InterPro" id="IPR032466">
    <property type="entry name" value="Metal_Hydrolase"/>
</dbReference>
<evidence type="ECO:0000313" key="6">
    <source>
        <dbReference type="EMBL" id="OHW62086.1"/>
    </source>
</evidence>
<comment type="similarity">
    <text evidence="4">Belongs to the metallo-dependent hydrolases superfamily. MTA/SAH deaminase family.</text>
</comment>
<feature type="binding site" evidence="4">
    <location>
        <position position="91"/>
    </location>
    <ligand>
        <name>substrate</name>
    </ligand>
</feature>
<dbReference type="InterPro" id="IPR011059">
    <property type="entry name" value="Metal-dep_hydrolase_composite"/>
</dbReference>
<dbReference type="STRING" id="39480.EUAN_15340"/>
<comment type="caution">
    <text evidence="6">The sequence shown here is derived from an EMBL/GenBank/DDBJ whole genome shotgun (WGS) entry which is preliminary data.</text>
</comment>
<dbReference type="EC" id="3.5.4.28" evidence="4"/>
<dbReference type="Gene3D" id="3.20.20.140">
    <property type="entry name" value="Metal-dependent hydrolases"/>
    <property type="match status" value="1"/>
</dbReference>
<dbReference type="Proteomes" id="UP000180254">
    <property type="component" value="Unassembled WGS sequence"/>
</dbReference>
<feature type="binding site" evidence="4">
    <location>
        <position position="296"/>
    </location>
    <ligand>
        <name>substrate</name>
    </ligand>
</feature>
<dbReference type="EMBL" id="MKIE01000005">
    <property type="protein sequence ID" value="OHW62086.1"/>
    <property type="molecule type" value="Genomic_DNA"/>
</dbReference>
<dbReference type="AlphaFoldDB" id="A0A1S1V618"/>
<feature type="binding site" evidence="4">
    <location>
        <position position="64"/>
    </location>
    <ligand>
        <name>Zn(2+)</name>
        <dbReference type="ChEBI" id="CHEBI:29105"/>
    </ligand>
</feature>
<feature type="domain" description="Amidohydrolase-related" evidence="5">
    <location>
        <begin position="54"/>
        <end position="399"/>
    </location>
</feature>
<feature type="binding site" evidence="4">
    <location>
        <position position="211"/>
    </location>
    <ligand>
        <name>substrate</name>
    </ligand>
</feature>
<dbReference type="SUPFAM" id="SSF51338">
    <property type="entry name" value="Composite domain of metallo-dependent hydrolases"/>
    <property type="match status" value="1"/>
</dbReference>
<evidence type="ECO:0000256" key="4">
    <source>
        <dbReference type="HAMAP-Rule" id="MF_01281"/>
    </source>
</evidence>
<dbReference type="PANTHER" id="PTHR43794">
    <property type="entry name" value="AMINOHYDROLASE SSNA-RELATED"/>
    <property type="match status" value="1"/>
</dbReference>
<keyword evidence="7" id="KW-1185">Reference proteome</keyword>
<comment type="function">
    <text evidence="4">Catalyzes the deamination of 5-methylthioadenosine and S-adenosyl-L-homocysteine into 5-methylthioinosine and S-inosyl-L-homocysteine, respectively. Is also able to deaminate adenosine.</text>
</comment>
<feature type="binding site" evidence="4">
    <location>
        <position position="143"/>
    </location>
    <ligand>
        <name>substrate</name>
    </ligand>
</feature>
<dbReference type="Gene3D" id="2.30.40.10">
    <property type="entry name" value="Urease, subunit C, domain 1"/>
    <property type="match status" value="1"/>
</dbReference>
<evidence type="ECO:0000256" key="1">
    <source>
        <dbReference type="ARBA" id="ARBA00022723"/>
    </source>
</evidence>
<comment type="cofactor">
    <cofactor evidence="4">
        <name>Zn(2+)</name>
        <dbReference type="ChEBI" id="CHEBI:29105"/>
    </cofactor>
    <text evidence="4">Binds 1 zinc ion per subunit.</text>
</comment>
<keyword evidence="2 4" id="KW-0378">Hydrolase</keyword>
<feature type="binding site" evidence="4">
    <location>
        <position position="181"/>
    </location>
    <ligand>
        <name>substrate</name>
    </ligand>
</feature>
<organism evidence="6 7">
    <name type="scientific">Andreesenia angusta</name>
    <dbReference type="NCBI Taxonomy" id="39480"/>
    <lineage>
        <taxon>Bacteria</taxon>
        <taxon>Bacillati</taxon>
        <taxon>Bacillota</taxon>
        <taxon>Tissierellia</taxon>
        <taxon>Tissierellales</taxon>
        <taxon>Gottschalkiaceae</taxon>
        <taxon>Andreesenia</taxon>
    </lineage>
</organism>
<dbReference type="PANTHER" id="PTHR43794:SF11">
    <property type="entry name" value="AMIDOHYDROLASE-RELATED DOMAIN-CONTAINING PROTEIN"/>
    <property type="match status" value="1"/>
</dbReference>
<dbReference type="CDD" id="cd01298">
    <property type="entry name" value="ATZ_TRZ_like"/>
    <property type="match status" value="1"/>
</dbReference>
<dbReference type="GO" id="GO:0046872">
    <property type="term" value="F:metal ion binding"/>
    <property type="evidence" value="ECO:0007669"/>
    <property type="project" value="UniProtKB-KW"/>
</dbReference>
<name>A0A1S1V618_9FIRM</name>
<protein>
    <recommendedName>
        <fullName evidence="4">5-methylthioadenosine/S-adenosylhomocysteine deaminase</fullName>
        <shortName evidence="4">MTA/SAH deaminase</shortName>
        <ecNumber evidence="4">3.5.4.28</ecNumber>
        <ecNumber evidence="4">3.5.4.31</ecNumber>
    </recommendedName>
</protein>
<evidence type="ECO:0000313" key="7">
    <source>
        <dbReference type="Proteomes" id="UP000180254"/>
    </source>
</evidence>
<dbReference type="GO" id="GO:0050270">
    <property type="term" value="F:S-adenosylhomocysteine deaminase activity"/>
    <property type="evidence" value="ECO:0007669"/>
    <property type="project" value="UniProtKB-UniRule"/>
</dbReference>
<feature type="binding site" evidence="4">
    <location>
        <position position="153"/>
    </location>
    <ligand>
        <name>substrate</name>
    </ligand>
</feature>
<sequence length="428" mass="47237">MKTIIRNISMLNIKEKKIEENVNIGIDGDRIVFVGDILEGFKAEKVIEGENRVAMPGICNSHTHIPMSLLRNYGDDLPLWDWLNSKIWPAEKYLTPEDVYWGAMLSLGEMLNSGITSFIDMYFHIDSIGQALCDAKARGFVSRGLIGSDDGSREQLAEAESFIKNWHNTQNGRIKSMVAPHAIYTCSGDYISEAMELASKYGQRIHIHVSESKKEVDESLRDYGKSPVEYLSDLGLLDMPTVAAHCVYLSDRDMEILKEKNVNVVNNPSSNLKLGNGFARVDEMLKLGINVAIGTDGSASNNNLNMFEEMHLAALVNKGVNKDPLSVPALEVLKMGTVNGAIAMGMEDEIGSIEVGKKADLAIISLDSAHLCPQNNLLSALVYSAQSSDVETVIVDGNILLENREHKTIDMEKAKYMVKSISKRILNA</sequence>
<reference evidence="6 7" key="1">
    <citation type="submission" date="2016-09" db="EMBL/GenBank/DDBJ databases">
        <title>Genome sequence of Eubacterium angustum.</title>
        <authorList>
            <person name="Poehlein A."/>
            <person name="Daniel R."/>
        </authorList>
    </citation>
    <scope>NUCLEOTIDE SEQUENCE [LARGE SCALE GENOMIC DNA]</scope>
    <source>
        <strain evidence="6 7">DSM 1989</strain>
    </source>
</reference>
<keyword evidence="1 4" id="KW-0479">Metal-binding</keyword>
<feature type="binding site" evidence="4">
    <location>
        <position position="208"/>
    </location>
    <ligand>
        <name>Zn(2+)</name>
        <dbReference type="ChEBI" id="CHEBI:29105"/>
    </ligand>
</feature>
<feature type="binding site" evidence="4">
    <location>
        <position position="62"/>
    </location>
    <ligand>
        <name>Zn(2+)</name>
        <dbReference type="ChEBI" id="CHEBI:29105"/>
    </ligand>
</feature>
<comment type="catalytic activity">
    <reaction evidence="4">
        <text>S-methyl-5'-thioadenosine + H2O + H(+) = S-methyl-5'-thioinosine + NH4(+)</text>
        <dbReference type="Rhea" id="RHEA:25025"/>
        <dbReference type="ChEBI" id="CHEBI:15377"/>
        <dbReference type="ChEBI" id="CHEBI:15378"/>
        <dbReference type="ChEBI" id="CHEBI:17509"/>
        <dbReference type="ChEBI" id="CHEBI:28938"/>
        <dbReference type="ChEBI" id="CHEBI:48595"/>
        <dbReference type="EC" id="3.5.4.31"/>
    </reaction>
</comment>
<gene>
    <name evidence="6" type="primary">mtaD_2</name>
    <name evidence="4" type="synonym">mtaD</name>
    <name evidence="6" type="ORF">EUAN_15340</name>
</gene>
<accession>A0A1S1V618</accession>
<comment type="catalytic activity">
    <reaction evidence="4">
        <text>S-adenosyl-L-homocysteine + H2O + H(+) = S-inosyl-L-homocysteine + NH4(+)</text>
        <dbReference type="Rhea" id="RHEA:20716"/>
        <dbReference type="ChEBI" id="CHEBI:15377"/>
        <dbReference type="ChEBI" id="CHEBI:15378"/>
        <dbReference type="ChEBI" id="CHEBI:28938"/>
        <dbReference type="ChEBI" id="CHEBI:57856"/>
        <dbReference type="ChEBI" id="CHEBI:57985"/>
        <dbReference type="EC" id="3.5.4.28"/>
    </reaction>
</comment>
<dbReference type="SUPFAM" id="SSF51556">
    <property type="entry name" value="Metallo-dependent hydrolases"/>
    <property type="match status" value="1"/>
</dbReference>
<evidence type="ECO:0000259" key="5">
    <source>
        <dbReference type="Pfam" id="PF01979"/>
    </source>
</evidence>
<dbReference type="OrthoDB" id="9807210at2"/>
<dbReference type="FunFam" id="3.20.20.140:FF:000014">
    <property type="entry name" value="5-methylthioadenosine/S-adenosylhomocysteine deaminase"/>
    <property type="match status" value="1"/>
</dbReference>
<dbReference type="Pfam" id="PF01979">
    <property type="entry name" value="Amidohydro_1"/>
    <property type="match status" value="1"/>
</dbReference>
<feature type="binding site" evidence="4">
    <location>
        <position position="296"/>
    </location>
    <ligand>
        <name>Zn(2+)</name>
        <dbReference type="ChEBI" id="CHEBI:29105"/>
    </ligand>
</feature>
<dbReference type="EC" id="3.5.4.31" evidence="4"/>
<proteinExistence type="inferred from homology"/>
<evidence type="ECO:0000256" key="3">
    <source>
        <dbReference type="ARBA" id="ARBA00022833"/>
    </source>
</evidence>
<dbReference type="RefSeq" id="WP_097678063.1">
    <property type="nucleotide sequence ID" value="NZ_MKIE01000005.1"/>
</dbReference>
<dbReference type="GO" id="GO:0090614">
    <property type="term" value="F:5'-methylthioadenosine deaminase activity"/>
    <property type="evidence" value="ECO:0007669"/>
    <property type="project" value="UniProtKB-UniRule"/>
</dbReference>
<evidence type="ECO:0000256" key="2">
    <source>
        <dbReference type="ARBA" id="ARBA00022801"/>
    </source>
</evidence>
<dbReference type="InterPro" id="IPR023512">
    <property type="entry name" value="Deaminase_MtaD/DadD"/>
</dbReference>
<dbReference type="InterPro" id="IPR006680">
    <property type="entry name" value="Amidohydro-rel"/>
</dbReference>
<dbReference type="HAMAP" id="MF_01281">
    <property type="entry name" value="MTA_SAH_deamin"/>
    <property type="match status" value="1"/>
</dbReference>
<dbReference type="InterPro" id="IPR050287">
    <property type="entry name" value="MTA/SAH_deaminase"/>
</dbReference>